<evidence type="ECO:0000256" key="4">
    <source>
        <dbReference type="ARBA" id="ARBA00022840"/>
    </source>
</evidence>
<evidence type="ECO:0000313" key="7">
    <source>
        <dbReference type="EMBL" id="CAH0048100.1"/>
    </source>
</evidence>
<organism evidence="7 8">
    <name type="scientific">Clonostachys solani</name>
    <dbReference type="NCBI Taxonomy" id="160281"/>
    <lineage>
        <taxon>Eukaryota</taxon>
        <taxon>Fungi</taxon>
        <taxon>Dikarya</taxon>
        <taxon>Ascomycota</taxon>
        <taxon>Pezizomycotina</taxon>
        <taxon>Sordariomycetes</taxon>
        <taxon>Hypocreomycetidae</taxon>
        <taxon>Hypocreales</taxon>
        <taxon>Bionectriaceae</taxon>
        <taxon>Clonostachys</taxon>
    </lineage>
</organism>
<name>A0A9P0EHM6_9HYPO</name>
<feature type="compositionally biased region" description="Basic and acidic residues" evidence="5">
    <location>
        <begin position="35"/>
        <end position="44"/>
    </location>
</feature>
<feature type="region of interest" description="Disordered" evidence="5">
    <location>
        <begin position="619"/>
        <end position="648"/>
    </location>
</feature>
<sequence>MDADSPVVPAPDWFLRNCVKTAPEINRLAAQISLRGEKSTKEPVAKAPKPGAKSRNEKDGSAKKAASNRYEVEPCIYDALLGLVAAKSKEGKAASFTDDAVLLRLPDSDYPGRDFLVSMVAKLASDVEADMIVLDSDDLHDLAEYFYLRHIPQPPLGNRGSLHHFLKPLPKPKPKKPQKKPKSDSGLSPPNDSTPASDADSGSDADSDSGSDSDPSPDSGSKSDADTDWESGAESVLSLDSTSKPRKPISDPPPPPPATYKTTYLLSHRSDKMASIYSGQAFAPRRSMASRHSSLHRALSRTVSEFRTISSMLLWLMDLRKGRTRPQEPAEDLKSPPVKNQIKENAATFYRAILSSPHARAALDEKDAEAKKKADEMKQAEDTKAEVKANLINEAETTEVEAKVNGIKESKVEEHNASVNGVKKIEVQENGVEEGAVKENGVKTNGVKESDTKENGVKNSEAKEKGVKINGVRKEEEKKKMEVELNGVKESEVEETEVKESEVKENGVAADEEKKAGEKDDEKENGEGDSEGKEKSGSDDKSAKVGDNEAGNSGDNPPTEQPQPRGHFTFQDPKGKNSRPIILVIPQLEKFSHVTNFAFRGLKALKAASPHLKKRMITITTTSRADKPPPSSGKRSASLFPDSPSQPELPRASVFSVRHFGLRPNLFELPIFPIRSLAQVASFSSDKDLASQRHSIRKLQREMRVKENYRSLPHLQPYAEWNIPDSDSNPITKYLRGGKLHAIPESIKVGSMLEKTKKAAKLEDILAALKQISEGSEALSKWNERDAKRGSSADLPPRVVRVIKRVTEEAEQSYSEFNADLEIMKTLVHPSELSQGWSDIEVEPAIKSRVQRMISLLNRRAELTGILKKAAMGGVILYGPPGTGKTHLARVIAKETSSVMLRISAAEIERTWAGEAEKVIQALFKLAREIYPCIVFIDEADSIFGRRKDSDKNWERKITNQLLGEFGGFENDITSPLLLLATNFPNDLDPAVLRRAPNRLYMGLPSTPSRQNIFRICLREEKMDESVDLKELAESTSGYTGSDIEYICQQAAMAALEDFENGGSEESDSRGICLRMSHFSQTLTGASPSVSGPSMTGIESFAREYDRSAVDMIKRTTDDFGGFSSYFDNYKYHCHHSINSPARPISRSGTVIVARAPSALLGIERKADGAEAAARTLGQVRIRQQVNGGILTVVGGRGLAVLEGDTGNTVPSWLISVPWVGHQFLPWKETYAVEPSSANLISRGAVCGGSARRGGIVHRIFCIVNSEAVARLERADVGEIVGPPDREARGISVITTVRLLRSTVIVQLLPRIVVVNILALALQLVDGVLDRPDTAGGGMLGDTDRVAQTPANDVAIRVLDPVAVLAEEGDVEAADLRTA</sequence>
<dbReference type="InterPro" id="IPR003593">
    <property type="entry name" value="AAA+_ATPase"/>
</dbReference>
<evidence type="ECO:0000256" key="5">
    <source>
        <dbReference type="SAM" id="MobiDB-lite"/>
    </source>
</evidence>
<dbReference type="Gene3D" id="3.40.50.300">
    <property type="entry name" value="P-loop containing nucleotide triphosphate hydrolases"/>
    <property type="match status" value="1"/>
</dbReference>
<evidence type="ECO:0000313" key="8">
    <source>
        <dbReference type="Proteomes" id="UP000775872"/>
    </source>
</evidence>
<dbReference type="SUPFAM" id="SSF52540">
    <property type="entry name" value="P-loop containing nucleoside triphosphate hydrolases"/>
    <property type="match status" value="1"/>
</dbReference>
<dbReference type="InterPro" id="IPR027417">
    <property type="entry name" value="P-loop_NTPase"/>
</dbReference>
<dbReference type="Pfam" id="PF17862">
    <property type="entry name" value="AAA_lid_3"/>
    <property type="match status" value="1"/>
</dbReference>
<dbReference type="SMART" id="SM00382">
    <property type="entry name" value="AAA"/>
    <property type="match status" value="1"/>
</dbReference>
<dbReference type="InterPro" id="IPR003959">
    <property type="entry name" value="ATPase_AAA_core"/>
</dbReference>
<dbReference type="Pfam" id="PF00004">
    <property type="entry name" value="AAA"/>
    <property type="match status" value="1"/>
</dbReference>
<reference evidence="7 8" key="2">
    <citation type="submission" date="2021-10" db="EMBL/GenBank/DDBJ databases">
        <authorList>
            <person name="Piombo E."/>
        </authorList>
    </citation>
    <scope>NUCLEOTIDE SEQUENCE [LARGE SCALE GENOMIC DNA]</scope>
</reference>
<dbReference type="EMBL" id="CABFOC020000035">
    <property type="protein sequence ID" value="CAH0048100.1"/>
    <property type="molecule type" value="Genomic_DNA"/>
</dbReference>
<gene>
    <name evidence="7" type="ORF">CSOL1703_00000043</name>
</gene>
<keyword evidence="2" id="KW-0547">Nucleotide-binding</keyword>
<feature type="region of interest" description="Disordered" evidence="5">
    <location>
        <begin position="158"/>
        <end position="262"/>
    </location>
</feature>
<dbReference type="OrthoDB" id="39734at2759"/>
<dbReference type="Proteomes" id="UP000775872">
    <property type="component" value="Unassembled WGS sequence"/>
</dbReference>
<comment type="subcellular location">
    <subcellularLocation>
        <location evidence="1">Mitochondrion outer membrane</location>
        <topology evidence="1">Single-pass membrane protein</topology>
    </subcellularLocation>
</comment>
<evidence type="ECO:0000256" key="1">
    <source>
        <dbReference type="ARBA" id="ARBA00004572"/>
    </source>
</evidence>
<dbReference type="PANTHER" id="PTHR45644">
    <property type="entry name" value="AAA ATPASE, PUTATIVE (AFU_ORTHOLOGUE AFUA_2G12920)-RELATED-RELATED"/>
    <property type="match status" value="1"/>
</dbReference>
<dbReference type="GO" id="GO:0005524">
    <property type="term" value="F:ATP binding"/>
    <property type="evidence" value="ECO:0007669"/>
    <property type="project" value="UniProtKB-KW"/>
</dbReference>
<keyword evidence="3" id="KW-0496">Mitochondrion</keyword>
<dbReference type="InterPro" id="IPR041569">
    <property type="entry name" value="AAA_lid_3"/>
</dbReference>
<feature type="compositionally biased region" description="Basic residues" evidence="5">
    <location>
        <begin position="161"/>
        <end position="180"/>
    </location>
</feature>
<dbReference type="Gene3D" id="1.10.8.60">
    <property type="match status" value="1"/>
</dbReference>
<comment type="caution">
    <text evidence="7">The sequence shown here is derived from an EMBL/GenBank/DDBJ whole genome shotgun (WGS) entry which is preliminary data.</text>
</comment>
<feature type="region of interest" description="Disordered" evidence="5">
    <location>
        <begin position="31"/>
        <end position="65"/>
    </location>
</feature>
<dbReference type="GO" id="GO:0016887">
    <property type="term" value="F:ATP hydrolysis activity"/>
    <property type="evidence" value="ECO:0007669"/>
    <property type="project" value="InterPro"/>
</dbReference>
<keyword evidence="3" id="KW-1000">Mitochondrion outer membrane</keyword>
<feature type="region of interest" description="Disordered" evidence="5">
    <location>
        <begin position="360"/>
        <end position="384"/>
    </location>
</feature>
<feature type="compositionally biased region" description="Basic and acidic residues" evidence="5">
    <location>
        <begin position="435"/>
        <end position="547"/>
    </location>
</feature>
<reference evidence="8" key="1">
    <citation type="submission" date="2019-06" db="EMBL/GenBank/DDBJ databases">
        <authorList>
            <person name="Broberg M."/>
        </authorList>
    </citation>
    <scope>NUCLEOTIDE SEQUENCE [LARGE SCALE GENOMIC DNA]</scope>
</reference>
<protein>
    <recommendedName>
        <fullName evidence="6">AAA+ ATPase domain-containing protein</fullName>
    </recommendedName>
</protein>
<evidence type="ECO:0000259" key="6">
    <source>
        <dbReference type="SMART" id="SM00382"/>
    </source>
</evidence>
<feature type="compositionally biased region" description="Basic and acidic residues" evidence="5">
    <location>
        <begin position="361"/>
        <end position="384"/>
    </location>
</feature>
<feature type="compositionally biased region" description="Low complexity" evidence="5">
    <location>
        <begin position="212"/>
        <end position="222"/>
    </location>
</feature>
<evidence type="ECO:0000256" key="3">
    <source>
        <dbReference type="ARBA" id="ARBA00022787"/>
    </source>
</evidence>
<dbReference type="GO" id="GO:0005741">
    <property type="term" value="C:mitochondrial outer membrane"/>
    <property type="evidence" value="ECO:0007669"/>
    <property type="project" value="UniProtKB-SubCell"/>
</dbReference>
<feature type="compositionally biased region" description="Acidic residues" evidence="5">
    <location>
        <begin position="201"/>
        <end position="211"/>
    </location>
</feature>
<keyword evidence="3" id="KW-0472">Membrane</keyword>
<keyword evidence="4" id="KW-0067">ATP-binding</keyword>
<feature type="domain" description="AAA+ ATPase" evidence="6">
    <location>
        <begin position="871"/>
        <end position="1006"/>
    </location>
</feature>
<proteinExistence type="predicted"/>
<feature type="region of interest" description="Disordered" evidence="5">
    <location>
        <begin position="431"/>
        <end position="577"/>
    </location>
</feature>
<keyword evidence="8" id="KW-1185">Reference proteome</keyword>
<dbReference type="InterPro" id="IPR051701">
    <property type="entry name" value="Mito_OM_Translocase_MSP1"/>
</dbReference>
<dbReference type="PANTHER" id="PTHR45644:SF56">
    <property type="entry name" value="AAA ATPASE, PUTATIVE (AFU_ORTHOLOGUE AFUA_2G12920)-RELATED"/>
    <property type="match status" value="1"/>
</dbReference>
<accession>A0A9P0EHM6</accession>
<evidence type="ECO:0000256" key="2">
    <source>
        <dbReference type="ARBA" id="ARBA00022741"/>
    </source>
</evidence>